<protein>
    <submittedName>
        <fullName evidence="9">PHD finger protein</fullName>
    </submittedName>
</protein>
<accession>A0AAW2ZNR8</accession>
<dbReference type="InterPro" id="IPR001965">
    <property type="entry name" value="Znf_PHD"/>
</dbReference>
<gene>
    <name evidence="9" type="ORF">AKO1_009489</name>
</gene>
<keyword evidence="3 5" id="KW-0863">Zinc-finger</keyword>
<feature type="region of interest" description="Disordered" evidence="6">
    <location>
        <begin position="366"/>
        <end position="400"/>
    </location>
</feature>
<dbReference type="Pfam" id="PF00855">
    <property type="entry name" value="PWWP"/>
    <property type="match status" value="1"/>
</dbReference>
<feature type="compositionally biased region" description="Basic residues" evidence="6">
    <location>
        <begin position="309"/>
        <end position="319"/>
    </location>
</feature>
<dbReference type="PANTHER" id="PTHR45915">
    <property type="entry name" value="TRANSCRIPTION INTERMEDIARY FACTOR"/>
    <property type="match status" value="1"/>
</dbReference>
<dbReference type="AlphaFoldDB" id="A0AAW2ZNR8"/>
<dbReference type="InterPro" id="IPR013083">
    <property type="entry name" value="Znf_RING/FYVE/PHD"/>
</dbReference>
<comment type="subcellular location">
    <subcellularLocation>
        <location evidence="1">Nucleus</location>
    </subcellularLocation>
</comment>
<dbReference type="Gene3D" id="3.30.40.10">
    <property type="entry name" value="Zinc/RING finger domain, C3HC4 (zinc finger)"/>
    <property type="match status" value="1"/>
</dbReference>
<dbReference type="PROSITE" id="PS50812">
    <property type="entry name" value="PWWP"/>
    <property type="match status" value="1"/>
</dbReference>
<evidence type="ECO:0000259" key="8">
    <source>
        <dbReference type="PROSITE" id="PS50812"/>
    </source>
</evidence>
<evidence type="ECO:0000256" key="5">
    <source>
        <dbReference type="PROSITE-ProRule" id="PRU00146"/>
    </source>
</evidence>
<evidence type="ECO:0000256" key="6">
    <source>
        <dbReference type="SAM" id="MobiDB-lite"/>
    </source>
</evidence>
<dbReference type="PANTHER" id="PTHR45915:SF2">
    <property type="entry name" value="TOUTATIS, ISOFORM E"/>
    <property type="match status" value="1"/>
</dbReference>
<feature type="compositionally biased region" description="Polar residues" evidence="6">
    <location>
        <begin position="370"/>
        <end position="391"/>
    </location>
</feature>
<reference evidence="9 10" key="1">
    <citation type="submission" date="2024-03" db="EMBL/GenBank/DDBJ databases">
        <title>The Acrasis kona genome and developmental transcriptomes reveal deep origins of eukaryotic multicellular pathways.</title>
        <authorList>
            <person name="Sheikh S."/>
            <person name="Fu C.-J."/>
            <person name="Brown M.W."/>
            <person name="Baldauf S.L."/>
        </authorList>
    </citation>
    <scope>NUCLEOTIDE SEQUENCE [LARGE SCALE GENOMIC DNA]</scope>
    <source>
        <strain evidence="9 10">ATCC MYA-3509</strain>
    </source>
</reference>
<feature type="domain" description="PHD-type" evidence="7">
    <location>
        <begin position="200"/>
        <end position="247"/>
    </location>
</feature>
<proteinExistence type="predicted"/>
<dbReference type="Pfam" id="PF00628">
    <property type="entry name" value="PHD"/>
    <property type="match status" value="1"/>
</dbReference>
<evidence type="ECO:0000313" key="9">
    <source>
        <dbReference type="EMBL" id="KAL0490425.1"/>
    </source>
</evidence>
<dbReference type="SMART" id="SM00249">
    <property type="entry name" value="PHD"/>
    <property type="match status" value="1"/>
</dbReference>
<feature type="compositionally biased region" description="Basic and acidic residues" evidence="6">
    <location>
        <begin position="71"/>
        <end position="85"/>
    </location>
</feature>
<dbReference type="InterPro" id="IPR011011">
    <property type="entry name" value="Znf_FYVE_PHD"/>
</dbReference>
<dbReference type="GO" id="GO:0008270">
    <property type="term" value="F:zinc ion binding"/>
    <property type="evidence" value="ECO:0007669"/>
    <property type="project" value="UniProtKB-KW"/>
</dbReference>
<evidence type="ECO:0000256" key="2">
    <source>
        <dbReference type="ARBA" id="ARBA00022723"/>
    </source>
</evidence>
<sequence>MTDEANKKQDPSAIYAVLQQDAEHILATGRKRKADLIASQEEEKPTFKRRKRKIVPPGEEPTTTTTITTSKQKDEPPPPVEDNKKQEKRRPNSGHDLGRPLNENEITVNMVIWSHIQGYPWWPSKVTKVEAHRVFVFFYGPDETDKWGWVSKNNCRQFDHESARTVYERPVKSNLHRSLRSATQEALVEYINQTNDTENEDLCYKCKTGGFLILCDGCMNACHCECDDPPMDSIPDGVWFCTECRKTNNNCAKNVNTEEAVSVAKSVQGILKNYVPYVAREDPVTRILDRKYWDLLSVGMKDDYDKYKKQSNKTSRRKSTTLSYSHNGRSKSTQRKRETWVMADLQLITSATQTSTACHIQEPEPAAAPNVQSSDLHTSTTPAITTSQPSEQVKKVDTTRRKKRKLFSESTISDVIEPQEGTCKLYIRYRFNNESDRDMKMVKCESQYKGLHIPKECVMEALRNDCCLCEYDEVRYYDREDRGWLSIRDVEKFKVESKIVGDEGNEKQDLKRLRVSLIIYSRSSFL</sequence>
<feature type="domain" description="PWWP" evidence="8">
    <location>
        <begin position="108"/>
        <end position="161"/>
    </location>
</feature>
<dbReference type="GO" id="GO:0000785">
    <property type="term" value="C:chromatin"/>
    <property type="evidence" value="ECO:0007669"/>
    <property type="project" value="TreeGrafter"/>
</dbReference>
<evidence type="ECO:0000313" key="10">
    <source>
        <dbReference type="Proteomes" id="UP001431209"/>
    </source>
</evidence>
<name>A0AAW2ZNR8_9EUKA</name>
<comment type="caution">
    <text evidence="9">The sequence shown here is derived from an EMBL/GenBank/DDBJ whole genome shotgun (WGS) entry which is preliminary data.</text>
</comment>
<dbReference type="PROSITE" id="PS50016">
    <property type="entry name" value="ZF_PHD_2"/>
    <property type="match status" value="1"/>
</dbReference>
<dbReference type="CDD" id="cd05162">
    <property type="entry name" value="PWWP"/>
    <property type="match status" value="1"/>
</dbReference>
<keyword evidence="4" id="KW-0862">Zinc</keyword>
<organism evidence="9 10">
    <name type="scientific">Acrasis kona</name>
    <dbReference type="NCBI Taxonomy" id="1008807"/>
    <lineage>
        <taxon>Eukaryota</taxon>
        <taxon>Discoba</taxon>
        <taxon>Heterolobosea</taxon>
        <taxon>Tetramitia</taxon>
        <taxon>Eutetramitia</taxon>
        <taxon>Acrasidae</taxon>
        <taxon>Acrasis</taxon>
    </lineage>
</organism>
<dbReference type="Proteomes" id="UP001431209">
    <property type="component" value="Unassembled WGS sequence"/>
</dbReference>
<evidence type="ECO:0000256" key="1">
    <source>
        <dbReference type="ARBA" id="ARBA00004123"/>
    </source>
</evidence>
<feature type="region of interest" description="Disordered" evidence="6">
    <location>
        <begin position="36"/>
        <end position="102"/>
    </location>
</feature>
<evidence type="ECO:0000259" key="7">
    <source>
        <dbReference type="PROSITE" id="PS50016"/>
    </source>
</evidence>
<dbReference type="GO" id="GO:0005634">
    <property type="term" value="C:nucleus"/>
    <property type="evidence" value="ECO:0007669"/>
    <property type="project" value="UniProtKB-SubCell"/>
</dbReference>
<feature type="region of interest" description="Disordered" evidence="6">
    <location>
        <begin position="307"/>
        <end position="336"/>
    </location>
</feature>
<keyword evidence="2" id="KW-0479">Metal-binding</keyword>
<dbReference type="SUPFAM" id="SSF57903">
    <property type="entry name" value="FYVE/PHD zinc finger"/>
    <property type="match status" value="1"/>
</dbReference>
<evidence type="ECO:0000256" key="3">
    <source>
        <dbReference type="ARBA" id="ARBA00022771"/>
    </source>
</evidence>
<dbReference type="Gene3D" id="2.30.30.140">
    <property type="match status" value="1"/>
</dbReference>
<dbReference type="InterPro" id="IPR019787">
    <property type="entry name" value="Znf_PHD-finger"/>
</dbReference>
<dbReference type="SUPFAM" id="SSF63748">
    <property type="entry name" value="Tudor/PWWP/MBT"/>
    <property type="match status" value="1"/>
</dbReference>
<evidence type="ECO:0000256" key="4">
    <source>
        <dbReference type="ARBA" id="ARBA00022833"/>
    </source>
</evidence>
<dbReference type="EMBL" id="JAOPGA020001688">
    <property type="protein sequence ID" value="KAL0490425.1"/>
    <property type="molecule type" value="Genomic_DNA"/>
</dbReference>
<dbReference type="InterPro" id="IPR000313">
    <property type="entry name" value="PWWP_dom"/>
</dbReference>
<keyword evidence="10" id="KW-1185">Reference proteome</keyword>